<keyword evidence="2" id="KW-1185">Reference proteome</keyword>
<reference evidence="1 2" key="1">
    <citation type="journal article" date="2024" name="Commun. Biol.">
        <title>Comparative genomic analysis of thermophilic fungi reveals convergent evolutionary adaptations and gene losses.</title>
        <authorList>
            <person name="Steindorff A.S."/>
            <person name="Aguilar-Pontes M.V."/>
            <person name="Robinson A.J."/>
            <person name="Andreopoulos B."/>
            <person name="LaButti K."/>
            <person name="Kuo A."/>
            <person name="Mondo S."/>
            <person name="Riley R."/>
            <person name="Otillar R."/>
            <person name="Haridas S."/>
            <person name="Lipzen A."/>
            <person name="Grimwood J."/>
            <person name="Schmutz J."/>
            <person name="Clum A."/>
            <person name="Reid I.D."/>
            <person name="Moisan M.C."/>
            <person name="Butler G."/>
            <person name="Nguyen T.T.M."/>
            <person name="Dewar K."/>
            <person name="Conant G."/>
            <person name="Drula E."/>
            <person name="Henrissat B."/>
            <person name="Hansel C."/>
            <person name="Singer S."/>
            <person name="Hutchinson M.I."/>
            <person name="de Vries R.P."/>
            <person name="Natvig D.O."/>
            <person name="Powell A.J."/>
            <person name="Tsang A."/>
            <person name="Grigoriev I.V."/>
        </authorList>
    </citation>
    <scope>NUCLEOTIDE SEQUENCE [LARGE SCALE GENOMIC DNA]</scope>
    <source>
        <strain evidence="1 2">CBS 494.80</strain>
    </source>
</reference>
<evidence type="ECO:0000313" key="2">
    <source>
        <dbReference type="Proteomes" id="UP001595075"/>
    </source>
</evidence>
<gene>
    <name evidence="1" type="ORF">VTL71DRAFT_14683</name>
</gene>
<organism evidence="1 2">
    <name type="scientific">Oculimacula yallundae</name>
    <dbReference type="NCBI Taxonomy" id="86028"/>
    <lineage>
        <taxon>Eukaryota</taxon>
        <taxon>Fungi</taxon>
        <taxon>Dikarya</taxon>
        <taxon>Ascomycota</taxon>
        <taxon>Pezizomycotina</taxon>
        <taxon>Leotiomycetes</taxon>
        <taxon>Helotiales</taxon>
        <taxon>Ploettnerulaceae</taxon>
        <taxon>Oculimacula</taxon>
    </lineage>
</organism>
<name>A0ABR4CJB5_9HELO</name>
<protein>
    <submittedName>
        <fullName evidence="1">Uncharacterized protein</fullName>
    </submittedName>
</protein>
<comment type="caution">
    <text evidence="1">The sequence shown here is derived from an EMBL/GenBank/DDBJ whole genome shotgun (WGS) entry which is preliminary data.</text>
</comment>
<sequence length="253" mass="27327">MPPSDAWGLYGSGDPTPHISKAARISRPWTGVYASPTVDADVACKINLLTSHSATNVIDLTESPPRKSFSPKHAITVTDPFLISDEVRTAIATVPEQQLRCAILKLCTESAEAASLLGPLLIPSALGGQENKRKRSLDLCDGNGEDIDDDSTGWCKARRIGKASEEADAEDSDAEICDNCGEEVDDDGAGCCKSRMMSLAREQAEADELETLESVLGSGETCDNCGEDINDDDDGCCKYRRMQMGRMESLRRY</sequence>
<dbReference type="EMBL" id="JAZHXI010000007">
    <property type="protein sequence ID" value="KAL2070003.1"/>
    <property type="molecule type" value="Genomic_DNA"/>
</dbReference>
<evidence type="ECO:0000313" key="1">
    <source>
        <dbReference type="EMBL" id="KAL2070003.1"/>
    </source>
</evidence>
<accession>A0ABR4CJB5</accession>
<dbReference type="Proteomes" id="UP001595075">
    <property type="component" value="Unassembled WGS sequence"/>
</dbReference>
<proteinExistence type="predicted"/>